<proteinExistence type="inferred from homology"/>
<dbReference type="GO" id="GO:0016832">
    <property type="term" value="F:aldehyde-lyase activity"/>
    <property type="evidence" value="ECO:0007669"/>
    <property type="project" value="InterPro"/>
</dbReference>
<dbReference type="STRING" id="1121390.SAMN02746041_00839"/>
<dbReference type="SUPFAM" id="SSF51569">
    <property type="entry name" value="Aldolase"/>
    <property type="match status" value="1"/>
</dbReference>
<comment type="catalytic activity">
    <reaction evidence="8 9">
        <text>D-sedoheptulose 7-phosphate + D-glyceraldehyde 3-phosphate = D-erythrose 4-phosphate + beta-D-fructose 6-phosphate</text>
        <dbReference type="Rhea" id="RHEA:17053"/>
        <dbReference type="ChEBI" id="CHEBI:16897"/>
        <dbReference type="ChEBI" id="CHEBI:57483"/>
        <dbReference type="ChEBI" id="CHEBI:57634"/>
        <dbReference type="ChEBI" id="CHEBI:59776"/>
        <dbReference type="EC" id="2.2.1.2"/>
    </reaction>
</comment>
<dbReference type="RefSeq" id="WP_084056588.1">
    <property type="nucleotide sequence ID" value="NZ_FWXF01000003.1"/>
</dbReference>
<dbReference type="InterPro" id="IPR022999">
    <property type="entry name" value="Transaldolase_3B"/>
</dbReference>
<dbReference type="OrthoDB" id="9807051at2"/>
<dbReference type="EC" id="2.2.1.2" evidence="9"/>
<dbReference type="Gene3D" id="3.20.20.70">
    <property type="entry name" value="Aldolase class I"/>
    <property type="match status" value="1"/>
</dbReference>
<keyword evidence="4 9" id="KW-0963">Cytoplasm</keyword>
<dbReference type="Pfam" id="PF00923">
    <property type="entry name" value="TAL_FSA"/>
    <property type="match status" value="1"/>
</dbReference>
<evidence type="ECO:0000256" key="7">
    <source>
        <dbReference type="ARBA" id="ARBA00023270"/>
    </source>
</evidence>
<accession>A0A1W1X968</accession>
<keyword evidence="11" id="KW-1185">Reference proteome</keyword>
<dbReference type="PROSITE" id="PS00958">
    <property type="entry name" value="TRANSALDOLASE_2"/>
    <property type="match status" value="1"/>
</dbReference>
<dbReference type="AlphaFoldDB" id="A0A1W1X968"/>
<keyword evidence="5 9" id="KW-0808">Transferase</keyword>
<evidence type="ECO:0000256" key="4">
    <source>
        <dbReference type="ARBA" id="ARBA00022490"/>
    </source>
</evidence>
<comment type="function">
    <text evidence="9">Transaldolase is important for the balance of metabolites in the pentose-phosphate pathway.</text>
</comment>
<protein>
    <recommendedName>
        <fullName evidence="9">Probable transaldolase</fullName>
        <ecNumber evidence="9">2.2.1.2</ecNumber>
    </recommendedName>
</protein>
<evidence type="ECO:0000256" key="9">
    <source>
        <dbReference type="HAMAP-Rule" id="MF_00494"/>
    </source>
</evidence>
<evidence type="ECO:0000256" key="5">
    <source>
        <dbReference type="ARBA" id="ARBA00022679"/>
    </source>
</evidence>
<comment type="pathway">
    <text evidence="2 9">Carbohydrate degradation; pentose phosphate pathway; D-glyceraldehyde 3-phosphate and beta-D-fructose 6-phosphate from D-ribose 5-phosphate and D-xylulose 5-phosphate (non-oxidative stage): step 2/3.</text>
</comment>
<reference evidence="10 11" key="1">
    <citation type="submission" date="2017-04" db="EMBL/GenBank/DDBJ databases">
        <authorList>
            <person name="Afonso C.L."/>
            <person name="Miller P.J."/>
            <person name="Scott M.A."/>
            <person name="Spackman E."/>
            <person name="Goraichik I."/>
            <person name="Dimitrov K.M."/>
            <person name="Suarez D.L."/>
            <person name="Swayne D.E."/>
        </authorList>
    </citation>
    <scope>NUCLEOTIDE SEQUENCE [LARGE SCALE GENOMIC DNA]</scope>
    <source>
        <strain evidence="10 11">DSM 13146</strain>
    </source>
</reference>
<name>A0A1W1X968_9BACT</name>
<dbReference type="Proteomes" id="UP000192783">
    <property type="component" value="Unassembled WGS sequence"/>
</dbReference>
<organism evidence="10 11">
    <name type="scientific">Desulfacinum hydrothermale DSM 13146</name>
    <dbReference type="NCBI Taxonomy" id="1121390"/>
    <lineage>
        <taxon>Bacteria</taxon>
        <taxon>Pseudomonadati</taxon>
        <taxon>Thermodesulfobacteriota</taxon>
        <taxon>Syntrophobacteria</taxon>
        <taxon>Syntrophobacterales</taxon>
        <taxon>Syntrophobacteraceae</taxon>
        <taxon>Desulfacinum</taxon>
    </lineage>
</organism>
<dbReference type="PANTHER" id="PTHR10683">
    <property type="entry name" value="TRANSALDOLASE"/>
    <property type="match status" value="1"/>
</dbReference>
<dbReference type="GO" id="GO:0004801">
    <property type="term" value="F:transaldolase activity"/>
    <property type="evidence" value="ECO:0007669"/>
    <property type="project" value="UniProtKB-UniRule"/>
</dbReference>
<keyword evidence="7 9" id="KW-0704">Schiff base</keyword>
<dbReference type="GO" id="GO:0042182">
    <property type="term" value="P:ketone catabolic process"/>
    <property type="evidence" value="ECO:0007669"/>
    <property type="project" value="UniProtKB-ARBA"/>
</dbReference>
<dbReference type="InterPro" id="IPR013785">
    <property type="entry name" value="Aldolase_TIM"/>
</dbReference>
<comment type="similarity">
    <text evidence="3 9">Belongs to the transaldolase family. Type 3B subfamily.</text>
</comment>
<dbReference type="InterPro" id="IPR018225">
    <property type="entry name" value="Transaldolase_AS"/>
</dbReference>
<dbReference type="InterPro" id="IPR033919">
    <property type="entry name" value="TSA/FSA_arc/bac"/>
</dbReference>
<evidence type="ECO:0000256" key="8">
    <source>
        <dbReference type="ARBA" id="ARBA00048810"/>
    </source>
</evidence>
<dbReference type="GO" id="GO:0006098">
    <property type="term" value="P:pentose-phosphate shunt"/>
    <property type="evidence" value="ECO:0007669"/>
    <property type="project" value="UniProtKB-UniRule"/>
</dbReference>
<dbReference type="GO" id="GO:0005975">
    <property type="term" value="P:carbohydrate metabolic process"/>
    <property type="evidence" value="ECO:0007669"/>
    <property type="project" value="InterPro"/>
</dbReference>
<dbReference type="InterPro" id="IPR001585">
    <property type="entry name" value="TAL/FSA"/>
</dbReference>
<sequence length="219" mass="23863">MKFFIDTANLKEIEAAHALGVLDGVTTNPSLIAKEGITDRRGFLDHIKKICERVEGPVSAEAVSTTGEDMIAEARELAAIHPHVVVKIPMTTEGLKAVSRLADEGIKTNVTLVFSPLQALLAAKAGATYVSPFVGRLDDIAATGMDLVEQIVDIYSNYLFETEIIVASIRNPLHVLEAARMGADIATIPYKVIDQLVRHPLTDIGMEKFLKDWEKVEGQ</sequence>
<evidence type="ECO:0000313" key="11">
    <source>
        <dbReference type="Proteomes" id="UP000192783"/>
    </source>
</evidence>
<evidence type="ECO:0000313" key="10">
    <source>
        <dbReference type="EMBL" id="SMC20198.1"/>
    </source>
</evidence>
<feature type="active site" description="Schiff-base intermediate with substrate" evidence="9">
    <location>
        <position position="87"/>
    </location>
</feature>
<dbReference type="PANTHER" id="PTHR10683:SF40">
    <property type="entry name" value="FRUCTOSE-6-PHOSPHATE ALDOLASE 1-RELATED"/>
    <property type="match status" value="1"/>
</dbReference>
<evidence type="ECO:0000256" key="2">
    <source>
        <dbReference type="ARBA" id="ARBA00004857"/>
    </source>
</evidence>
<dbReference type="PROSITE" id="PS01054">
    <property type="entry name" value="TRANSALDOLASE_1"/>
    <property type="match status" value="1"/>
</dbReference>
<dbReference type="CDD" id="cd00956">
    <property type="entry name" value="Transaldolase_FSA"/>
    <property type="match status" value="1"/>
</dbReference>
<evidence type="ECO:0000256" key="1">
    <source>
        <dbReference type="ARBA" id="ARBA00004496"/>
    </source>
</evidence>
<comment type="subcellular location">
    <subcellularLocation>
        <location evidence="1 9">Cytoplasm</location>
    </subcellularLocation>
</comment>
<dbReference type="FunFam" id="3.20.20.70:FF:000018">
    <property type="entry name" value="Probable transaldolase"/>
    <property type="match status" value="1"/>
</dbReference>
<dbReference type="UniPathway" id="UPA00115">
    <property type="reaction ID" value="UER00414"/>
</dbReference>
<evidence type="ECO:0000256" key="6">
    <source>
        <dbReference type="ARBA" id="ARBA00023126"/>
    </source>
</evidence>
<dbReference type="NCBIfam" id="TIGR00875">
    <property type="entry name" value="fsa_talC_mipB"/>
    <property type="match status" value="1"/>
</dbReference>
<keyword evidence="6 9" id="KW-0570">Pentose shunt</keyword>
<gene>
    <name evidence="9" type="primary">tal</name>
    <name evidence="10" type="ORF">SAMN02746041_00839</name>
</gene>
<dbReference type="EMBL" id="FWXF01000003">
    <property type="protein sequence ID" value="SMC20198.1"/>
    <property type="molecule type" value="Genomic_DNA"/>
</dbReference>
<evidence type="ECO:0000256" key="3">
    <source>
        <dbReference type="ARBA" id="ARBA00005740"/>
    </source>
</evidence>
<dbReference type="HAMAP" id="MF_00494">
    <property type="entry name" value="Transaldolase_3b"/>
    <property type="match status" value="1"/>
</dbReference>
<dbReference type="InterPro" id="IPR004731">
    <property type="entry name" value="Transaldolase_3B/F6P_aldolase"/>
</dbReference>
<dbReference type="GO" id="GO:0005737">
    <property type="term" value="C:cytoplasm"/>
    <property type="evidence" value="ECO:0007669"/>
    <property type="project" value="UniProtKB-SubCell"/>
</dbReference>